<dbReference type="PRINTS" id="PR00344">
    <property type="entry name" value="BCTRLSENSOR"/>
</dbReference>
<evidence type="ECO:0000259" key="13">
    <source>
        <dbReference type="PROSITE" id="PS50110"/>
    </source>
</evidence>
<dbReference type="PROSITE" id="PS50112">
    <property type="entry name" value="PAS"/>
    <property type="match status" value="1"/>
</dbReference>
<reference evidence="15 16" key="1">
    <citation type="submission" date="2020-08" db="EMBL/GenBank/DDBJ databases">
        <title>Genomic Encyclopedia of Type Strains, Phase IV (KMG-IV): sequencing the most valuable type-strain genomes for metagenomic binning, comparative biology and taxonomic classification.</title>
        <authorList>
            <person name="Goeker M."/>
        </authorList>
    </citation>
    <scope>NUCLEOTIDE SEQUENCE [LARGE SCALE GENOMIC DNA]</scope>
    <source>
        <strain evidence="15 16">DSM 25335</strain>
    </source>
</reference>
<dbReference type="EC" id="2.7.13.3" evidence="2"/>
<dbReference type="Gene3D" id="3.30.565.10">
    <property type="entry name" value="Histidine kinase-like ATPase, C-terminal domain"/>
    <property type="match status" value="1"/>
</dbReference>
<evidence type="ECO:0000256" key="6">
    <source>
        <dbReference type="ARBA" id="ARBA00022777"/>
    </source>
</evidence>
<keyword evidence="8" id="KW-0902">Two-component regulatory system</keyword>
<dbReference type="Gene3D" id="3.30.450.20">
    <property type="entry name" value="PAS domain"/>
    <property type="match status" value="1"/>
</dbReference>
<dbReference type="GO" id="GO:0005524">
    <property type="term" value="F:ATP binding"/>
    <property type="evidence" value="ECO:0007669"/>
    <property type="project" value="UniProtKB-KW"/>
</dbReference>
<dbReference type="CDD" id="cd00082">
    <property type="entry name" value="HisKA"/>
    <property type="match status" value="1"/>
</dbReference>
<dbReference type="PROSITE" id="PS50109">
    <property type="entry name" value="HIS_KIN"/>
    <property type="match status" value="1"/>
</dbReference>
<keyword evidence="4" id="KW-0808">Transferase</keyword>
<dbReference type="SUPFAM" id="SSF47384">
    <property type="entry name" value="Homodimeric domain of signal transducing histidine kinase"/>
    <property type="match status" value="1"/>
</dbReference>
<feature type="domain" description="Histidine kinase" evidence="12">
    <location>
        <begin position="164"/>
        <end position="388"/>
    </location>
</feature>
<evidence type="ECO:0000256" key="1">
    <source>
        <dbReference type="ARBA" id="ARBA00000085"/>
    </source>
</evidence>
<dbReference type="SUPFAM" id="SSF52172">
    <property type="entry name" value="CheY-like"/>
    <property type="match status" value="1"/>
</dbReference>
<dbReference type="InterPro" id="IPR013655">
    <property type="entry name" value="PAS_fold_3"/>
</dbReference>
<dbReference type="PANTHER" id="PTHR45339">
    <property type="entry name" value="HYBRID SIGNAL TRANSDUCTION HISTIDINE KINASE J"/>
    <property type="match status" value="1"/>
</dbReference>
<dbReference type="InterPro" id="IPR005467">
    <property type="entry name" value="His_kinase_dom"/>
</dbReference>
<comment type="caution">
    <text evidence="15">The sequence shown here is derived from an EMBL/GenBank/DDBJ whole genome shotgun (WGS) entry which is preliminary data.</text>
</comment>
<dbReference type="InterPro" id="IPR003661">
    <property type="entry name" value="HisK_dim/P_dom"/>
</dbReference>
<evidence type="ECO:0000256" key="7">
    <source>
        <dbReference type="ARBA" id="ARBA00022840"/>
    </source>
</evidence>
<proteinExistence type="predicted"/>
<dbReference type="InterPro" id="IPR001789">
    <property type="entry name" value="Sig_transdc_resp-reg_receiver"/>
</dbReference>
<dbReference type="FunFam" id="3.30.565.10:FF:000010">
    <property type="entry name" value="Sensor histidine kinase RcsC"/>
    <property type="match status" value="1"/>
</dbReference>
<dbReference type="FunFam" id="1.10.287.130:FF:000002">
    <property type="entry name" value="Two-component osmosensing histidine kinase"/>
    <property type="match status" value="1"/>
</dbReference>
<evidence type="ECO:0000313" key="15">
    <source>
        <dbReference type="EMBL" id="MBB5293139.1"/>
    </source>
</evidence>
<protein>
    <recommendedName>
        <fullName evidence="10">Sensory/regulatory protein RpfC</fullName>
        <ecNumber evidence="2">2.7.13.3</ecNumber>
    </recommendedName>
</protein>
<evidence type="ECO:0000313" key="16">
    <source>
        <dbReference type="Proteomes" id="UP000566663"/>
    </source>
</evidence>
<evidence type="ECO:0000256" key="4">
    <source>
        <dbReference type="ARBA" id="ARBA00022679"/>
    </source>
</evidence>
<evidence type="ECO:0000256" key="3">
    <source>
        <dbReference type="ARBA" id="ARBA00022553"/>
    </source>
</evidence>
<dbReference type="EMBL" id="JACHFZ010000007">
    <property type="protein sequence ID" value="MBB5293139.1"/>
    <property type="molecule type" value="Genomic_DNA"/>
</dbReference>
<dbReference type="Pfam" id="PF08447">
    <property type="entry name" value="PAS_3"/>
    <property type="match status" value="1"/>
</dbReference>
<comment type="subunit">
    <text evidence="9">At low DSF concentrations, interacts with RpfF.</text>
</comment>
<dbReference type="InterPro" id="IPR003594">
    <property type="entry name" value="HATPase_dom"/>
</dbReference>
<comment type="catalytic activity">
    <reaction evidence="1">
        <text>ATP + protein L-histidine = ADP + protein N-phospho-L-histidine.</text>
        <dbReference type="EC" id="2.7.13.3"/>
    </reaction>
</comment>
<keyword evidence="5" id="KW-0547">Nucleotide-binding</keyword>
<dbReference type="SMART" id="SM00387">
    <property type="entry name" value="HATPase_c"/>
    <property type="match status" value="1"/>
</dbReference>
<dbReference type="SMART" id="SM00448">
    <property type="entry name" value="REC"/>
    <property type="match status" value="1"/>
</dbReference>
<dbReference type="PROSITE" id="PS50110">
    <property type="entry name" value="RESPONSE_REGULATORY"/>
    <property type="match status" value="1"/>
</dbReference>
<evidence type="ECO:0000256" key="5">
    <source>
        <dbReference type="ARBA" id="ARBA00022741"/>
    </source>
</evidence>
<sequence>MSCSAPAALYDGAPDGSGVSAAADADDLARFFDVSLDLLVIRDLEGRIVRVSRSWQTALGHSPAEMRGKVLLDLVHPQDLPATREGVVEVENRRPGDPVLGQINRYRHKDGSYRTLEWRAQRFGDRIYAVARDVTDRVAAEQALLDAKAAAEAANRAKSDFLANMSHEIRTPLNGVIGIVDALSRTPLSDEQSEMVGLIRSSGDTLERLVSDILDVSKIEAGQLTLECRPFDLEEALEPLAMNRARAEDKGLAFHVHRSPEARGLFLGDSTRIRQVLGNLLSNAVKFTAEGAVSVSVEVWSDDPEGRGPGHQLALTVEDTGVGFGSAHAARLFDRFNQADGTITRRFGGTGLGLSICRSLVEMMGGQIEARSTVGAGSRFRFVLPLKRACSLADYDARETEAAPTTLPEAGRALRVLLAEDHPTNQRVVQLILVSQGAEVVIAGDGAQALTAFEAGPFDVVLMDMQMPVMDGLSATRAIRELEARTGQTRTPVVVLSANAMAEHREEALAAGADIHVAKPITAASLLAGIEAVIGA</sequence>
<name>A0A7W8I0R1_9CAUL</name>
<dbReference type="GO" id="GO:0000155">
    <property type="term" value="F:phosphorelay sensor kinase activity"/>
    <property type="evidence" value="ECO:0007669"/>
    <property type="project" value="InterPro"/>
</dbReference>
<dbReference type="PANTHER" id="PTHR45339:SF1">
    <property type="entry name" value="HYBRID SIGNAL TRANSDUCTION HISTIDINE KINASE J"/>
    <property type="match status" value="1"/>
</dbReference>
<dbReference type="SUPFAM" id="SSF55874">
    <property type="entry name" value="ATPase domain of HSP90 chaperone/DNA topoisomerase II/histidine kinase"/>
    <property type="match status" value="1"/>
</dbReference>
<feature type="modified residue" description="4-aspartylphosphate" evidence="11">
    <location>
        <position position="464"/>
    </location>
</feature>
<accession>A0A7W8I0R1</accession>
<dbReference type="SMART" id="SM00091">
    <property type="entry name" value="PAS"/>
    <property type="match status" value="1"/>
</dbReference>
<feature type="domain" description="Response regulatory" evidence="13">
    <location>
        <begin position="415"/>
        <end position="534"/>
    </location>
</feature>
<dbReference type="InterPro" id="IPR004358">
    <property type="entry name" value="Sig_transdc_His_kin-like_C"/>
</dbReference>
<evidence type="ECO:0000256" key="10">
    <source>
        <dbReference type="ARBA" id="ARBA00068150"/>
    </source>
</evidence>
<dbReference type="InterPro" id="IPR036097">
    <property type="entry name" value="HisK_dim/P_sf"/>
</dbReference>
<keyword evidence="6" id="KW-0418">Kinase</keyword>
<dbReference type="NCBIfam" id="TIGR00229">
    <property type="entry name" value="sensory_box"/>
    <property type="match status" value="1"/>
</dbReference>
<dbReference type="CDD" id="cd16922">
    <property type="entry name" value="HATPase_EvgS-ArcB-TorS-like"/>
    <property type="match status" value="1"/>
</dbReference>
<dbReference type="InterPro" id="IPR011006">
    <property type="entry name" value="CheY-like_superfamily"/>
</dbReference>
<dbReference type="Proteomes" id="UP000566663">
    <property type="component" value="Unassembled WGS sequence"/>
</dbReference>
<evidence type="ECO:0000256" key="2">
    <source>
        <dbReference type="ARBA" id="ARBA00012438"/>
    </source>
</evidence>
<evidence type="ECO:0000259" key="14">
    <source>
        <dbReference type="PROSITE" id="PS50112"/>
    </source>
</evidence>
<dbReference type="SUPFAM" id="SSF55785">
    <property type="entry name" value="PYP-like sensor domain (PAS domain)"/>
    <property type="match status" value="1"/>
</dbReference>
<dbReference type="InterPro" id="IPR036890">
    <property type="entry name" value="HATPase_C_sf"/>
</dbReference>
<dbReference type="InterPro" id="IPR035965">
    <property type="entry name" value="PAS-like_dom_sf"/>
</dbReference>
<dbReference type="Pfam" id="PF02518">
    <property type="entry name" value="HATPase_c"/>
    <property type="match status" value="1"/>
</dbReference>
<dbReference type="Gene3D" id="3.40.50.2300">
    <property type="match status" value="1"/>
</dbReference>
<keyword evidence="16" id="KW-1185">Reference proteome</keyword>
<dbReference type="CDD" id="cd17546">
    <property type="entry name" value="REC_hyHK_CKI1_RcsC-like"/>
    <property type="match status" value="1"/>
</dbReference>
<dbReference type="CDD" id="cd00130">
    <property type="entry name" value="PAS"/>
    <property type="match status" value="1"/>
</dbReference>
<dbReference type="InterPro" id="IPR000014">
    <property type="entry name" value="PAS"/>
</dbReference>
<dbReference type="RefSeq" id="WP_183256223.1">
    <property type="nucleotide sequence ID" value="NZ_BAAAFF010000002.1"/>
</dbReference>
<evidence type="ECO:0000256" key="9">
    <source>
        <dbReference type="ARBA" id="ARBA00064003"/>
    </source>
</evidence>
<evidence type="ECO:0000259" key="12">
    <source>
        <dbReference type="PROSITE" id="PS50109"/>
    </source>
</evidence>
<dbReference type="Pfam" id="PF00512">
    <property type="entry name" value="HisKA"/>
    <property type="match status" value="1"/>
</dbReference>
<dbReference type="SMART" id="SM00388">
    <property type="entry name" value="HisKA"/>
    <property type="match status" value="1"/>
</dbReference>
<keyword evidence="3 11" id="KW-0597">Phosphoprotein</keyword>
<evidence type="ECO:0000256" key="11">
    <source>
        <dbReference type="PROSITE-ProRule" id="PRU00169"/>
    </source>
</evidence>
<gene>
    <name evidence="15" type="ORF">HNQ67_002685</name>
</gene>
<dbReference type="Gene3D" id="1.10.287.130">
    <property type="match status" value="1"/>
</dbReference>
<keyword evidence="7" id="KW-0067">ATP-binding</keyword>
<feature type="domain" description="PAS" evidence="14">
    <location>
        <begin position="24"/>
        <end position="94"/>
    </location>
</feature>
<organism evidence="15 16">
    <name type="scientific">Brevundimonas basaltis</name>
    <dbReference type="NCBI Taxonomy" id="472166"/>
    <lineage>
        <taxon>Bacteria</taxon>
        <taxon>Pseudomonadati</taxon>
        <taxon>Pseudomonadota</taxon>
        <taxon>Alphaproteobacteria</taxon>
        <taxon>Caulobacterales</taxon>
        <taxon>Caulobacteraceae</taxon>
        <taxon>Brevundimonas</taxon>
    </lineage>
</organism>
<dbReference type="Pfam" id="PF00072">
    <property type="entry name" value="Response_reg"/>
    <property type="match status" value="1"/>
</dbReference>
<evidence type="ECO:0000256" key="8">
    <source>
        <dbReference type="ARBA" id="ARBA00023012"/>
    </source>
</evidence>
<dbReference type="AlphaFoldDB" id="A0A7W8I0R1"/>